<protein>
    <submittedName>
        <fullName evidence="10">Putative nuclease HARBI1</fullName>
    </submittedName>
</protein>
<dbReference type="InterPro" id="IPR058353">
    <property type="entry name" value="DUF8040"/>
</dbReference>
<evidence type="ECO:0000256" key="1">
    <source>
        <dbReference type="ARBA" id="ARBA00001968"/>
    </source>
</evidence>
<evidence type="ECO:0000259" key="8">
    <source>
        <dbReference type="Pfam" id="PF13359"/>
    </source>
</evidence>
<dbReference type="Pfam" id="PF13359">
    <property type="entry name" value="DDE_Tnp_4"/>
    <property type="match status" value="1"/>
</dbReference>
<evidence type="ECO:0000256" key="6">
    <source>
        <dbReference type="ARBA" id="ARBA00022801"/>
    </source>
</evidence>
<gene>
    <name evidence="10" type="ORF">CKAN_01221100</name>
</gene>
<dbReference type="Proteomes" id="UP000283530">
    <property type="component" value="Unassembled WGS sequence"/>
</dbReference>
<dbReference type="InterPro" id="IPR045249">
    <property type="entry name" value="HARBI1-like"/>
</dbReference>
<dbReference type="STRING" id="337451.A0A443NY51"/>
<evidence type="ECO:0000256" key="2">
    <source>
        <dbReference type="ARBA" id="ARBA00004123"/>
    </source>
</evidence>
<feature type="domain" description="DUF8040" evidence="9">
    <location>
        <begin position="2"/>
        <end position="55"/>
    </location>
</feature>
<dbReference type="GO" id="GO:0046872">
    <property type="term" value="F:metal ion binding"/>
    <property type="evidence" value="ECO:0007669"/>
    <property type="project" value="UniProtKB-KW"/>
</dbReference>
<evidence type="ECO:0000256" key="4">
    <source>
        <dbReference type="ARBA" id="ARBA00022722"/>
    </source>
</evidence>
<keyword evidence="11" id="KW-1185">Reference proteome</keyword>
<name>A0A443NY51_9MAGN</name>
<accession>A0A443NY51</accession>
<comment type="caution">
    <text evidence="10">The sequence shown here is derived from an EMBL/GenBank/DDBJ whole genome shotgun (WGS) entry which is preliminary data.</text>
</comment>
<dbReference type="EMBL" id="QPKB01000004">
    <property type="protein sequence ID" value="RWR83457.1"/>
    <property type="molecule type" value="Genomic_DNA"/>
</dbReference>
<evidence type="ECO:0000259" key="9">
    <source>
        <dbReference type="Pfam" id="PF26138"/>
    </source>
</evidence>
<evidence type="ECO:0000256" key="7">
    <source>
        <dbReference type="ARBA" id="ARBA00023242"/>
    </source>
</evidence>
<dbReference type="GO" id="GO:0004518">
    <property type="term" value="F:nuclease activity"/>
    <property type="evidence" value="ECO:0007669"/>
    <property type="project" value="UniProtKB-KW"/>
</dbReference>
<dbReference type="OrthoDB" id="1681765at2759"/>
<evidence type="ECO:0000313" key="11">
    <source>
        <dbReference type="Proteomes" id="UP000283530"/>
    </source>
</evidence>
<comment type="similarity">
    <text evidence="3">Belongs to the HARBI1 family.</text>
</comment>
<dbReference type="GO" id="GO:0016787">
    <property type="term" value="F:hydrolase activity"/>
    <property type="evidence" value="ECO:0007669"/>
    <property type="project" value="UniProtKB-KW"/>
</dbReference>
<feature type="domain" description="DDE Tnp4" evidence="8">
    <location>
        <begin position="110"/>
        <end position="163"/>
    </location>
</feature>
<reference evidence="10 11" key="1">
    <citation type="journal article" date="2019" name="Nat. Plants">
        <title>Stout camphor tree genome fills gaps in understanding of flowering plant genome evolution.</title>
        <authorList>
            <person name="Chaw S.M."/>
            <person name="Liu Y.C."/>
            <person name="Wu Y.W."/>
            <person name="Wang H.Y."/>
            <person name="Lin C.I."/>
            <person name="Wu C.S."/>
            <person name="Ke H.M."/>
            <person name="Chang L.Y."/>
            <person name="Hsu C.Y."/>
            <person name="Yang H.T."/>
            <person name="Sudianto E."/>
            <person name="Hsu M.H."/>
            <person name="Wu K.P."/>
            <person name="Wang L.N."/>
            <person name="Leebens-Mack J.H."/>
            <person name="Tsai I.J."/>
        </authorList>
    </citation>
    <scope>NUCLEOTIDE SEQUENCE [LARGE SCALE GENOMIC DNA]</scope>
    <source>
        <strain evidence="11">cv. Chaw 1501</strain>
        <tissue evidence="10">Young leaves</tissue>
    </source>
</reference>
<comment type="cofactor">
    <cofactor evidence="1">
        <name>a divalent metal cation</name>
        <dbReference type="ChEBI" id="CHEBI:60240"/>
    </cofactor>
</comment>
<dbReference type="GO" id="GO:0005634">
    <property type="term" value="C:nucleus"/>
    <property type="evidence" value="ECO:0007669"/>
    <property type="project" value="UniProtKB-SubCell"/>
</dbReference>
<comment type="subcellular location">
    <subcellularLocation>
        <location evidence="2">Nucleus</location>
    </subcellularLocation>
</comment>
<dbReference type="PANTHER" id="PTHR22930:SF259">
    <property type="entry name" value="OS08G0106900 PROTEIN"/>
    <property type="match status" value="1"/>
</dbReference>
<dbReference type="InterPro" id="IPR027806">
    <property type="entry name" value="HARBI1_dom"/>
</dbReference>
<dbReference type="Pfam" id="PF26138">
    <property type="entry name" value="DUF8040"/>
    <property type="match status" value="1"/>
</dbReference>
<evidence type="ECO:0000313" key="10">
    <source>
        <dbReference type="EMBL" id="RWR83457.1"/>
    </source>
</evidence>
<dbReference type="PANTHER" id="PTHR22930">
    <property type="match status" value="1"/>
</dbReference>
<proteinExistence type="inferred from homology"/>
<evidence type="ECO:0000256" key="5">
    <source>
        <dbReference type="ARBA" id="ARBA00022723"/>
    </source>
</evidence>
<evidence type="ECO:0000256" key="3">
    <source>
        <dbReference type="ARBA" id="ARBA00006958"/>
    </source>
</evidence>
<sequence>MGHLRDSRTVSLEEHLAIFLFTIGHSRRNHVMQNLFPHSGKIFNRYFNLTLDAITIHISQHGLDLKIKSIFAIEREDCNRMLSKYTGVFSAILWVQYHLKEWSTMQAPITEHELFNLRHAKLRNIVERTFTVLKQRFALLQIPPRHPIKTQVKIVMACCVVHNFIRQ</sequence>
<keyword evidence="4" id="KW-0540">Nuclease</keyword>
<dbReference type="AlphaFoldDB" id="A0A443NY51"/>
<keyword evidence="7" id="KW-0539">Nucleus</keyword>
<organism evidence="10 11">
    <name type="scientific">Cinnamomum micranthum f. kanehirae</name>
    <dbReference type="NCBI Taxonomy" id="337451"/>
    <lineage>
        <taxon>Eukaryota</taxon>
        <taxon>Viridiplantae</taxon>
        <taxon>Streptophyta</taxon>
        <taxon>Embryophyta</taxon>
        <taxon>Tracheophyta</taxon>
        <taxon>Spermatophyta</taxon>
        <taxon>Magnoliopsida</taxon>
        <taxon>Magnoliidae</taxon>
        <taxon>Laurales</taxon>
        <taxon>Lauraceae</taxon>
        <taxon>Cinnamomum</taxon>
    </lineage>
</organism>
<keyword evidence="6" id="KW-0378">Hydrolase</keyword>
<keyword evidence="5" id="KW-0479">Metal-binding</keyword>